<gene>
    <name evidence="2" type="ORF">RT717_13455</name>
</gene>
<feature type="transmembrane region" description="Helical" evidence="1">
    <location>
        <begin position="242"/>
        <end position="265"/>
    </location>
</feature>
<feature type="transmembrane region" description="Helical" evidence="1">
    <location>
        <begin position="285"/>
        <end position="305"/>
    </location>
</feature>
<feature type="transmembrane region" description="Helical" evidence="1">
    <location>
        <begin position="168"/>
        <end position="185"/>
    </location>
</feature>
<keyword evidence="1" id="KW-0472">Membrane</keyword>
<accession>A0ABZ0IX46</accession>
<dbReference type="RefSeq" id="WP_317492257.1">
    <property type="nucleotide sequence ID" value="NZ_CP136051.1"/>
</dbReference>
<keyword evidence="1" id="KW-1133">Transmembrane helix</keyword>
<feature type="transmembrane region" description="Helical" evidence="1">
    <location>
        <begin position="103"/>
        <end position="124"/>
    </location>
</feature>
<dbReference type="Proteomes" id="UP001302349">
    <property type="component" value="Chromosome"/>
</dbReference>
<sequence length="430" mass="49432">MTEERYEFTSAAKKRLIITLVVGLAVLALGIVMMSSGGGHDAHGAETAEAAEGGHHAFNWMQRIWANLWINNVFFGGLALIGVFFVAIQYAAQAGWSAGIVRVPLAFGGWLPIAFVLMLVTYLLGGHDIFHWAHHDLYDPASPDFDPILDGKKGFFYWPMSEHPSVPVFWLFRLVFFFGVWYFIFTKIRSLMFEEDTVGGDSYWFRLRKLSAIFLVFFAFSSSIAAWDWIMSIDPHWFSTMMGWYAFASWWVSGLALITFVVVLLKDRGYLKVVDANHLHDLGKFVFAFSVFWTYIWFSQFFLIYYSNIPEETIYFVERWKSGHYAPFFYFNLAINFFFPFLVLMTRDSKRHSRILKIVCPAVIFGHWMDFYLMVTPGTLKDNGGFGLVEVGMLTVFVAAFLYVVLLNLSKAPLVGKNHPMLQESLHHHI</sequence>
<evidence type="ECO:0000313" key="3">
    <source>
        <dbReference type="Proteomes" id="UP001302349"/>
    </source>
</evidence>
<keyword evidence="3" id="KW-1185">Reference proteome</keyword>
<dbReference type="EMBL" id="CP136051">
    <property type="protein sequence ID" value="WOK09645.1"/>
    <property type="molecule type" value="Genomic_DNA"/>
</dbReference>
<evidence type="ECO:0000313" key="2">
    <source>
        <dbReference type="EMBL" id="WOK09645.1"/>
    </source>
</evidence>
<name>A0ABZ0IX46_9BACT</name>
<protein>
    <submittedName>
        <fullName evidence="2">Quinol:cytochrome C oxidoreductase</fullName>
    </submittedName>
</protein>
<dbReference type="PANTHER" id="PTHR43044">
    <property type="match status" value="1"/>
</dbReference>
<feature type="transmembrane region" description="Helical" evidence="1">
    <location>
        <begin position="16"/>
        <end position="34"/>
    </location>
</feature>
<organism evidence="2 3">
    <name type="scientific">Imperialibacter roseus</name>
    <dbReference type="NCBI Taxonomy" id="1324217"/>
    <lineage>
        <taxon>Bacteria</taxon>
        <taxon>Pseudomonadati</taxon>
        <taxon>Bacteroidota</taxon>
        <taxon>Cytophagia</taxon>
        <taxon>Cytophagales</taxon>
        <taxon>Flammeovirgaceae</taxon>
        <taxon>Imperialibacter</taxon>
    </lineage>
</organism>
<feature type="transmembrane region" description="Helical" evidence="1">
    <location>
        <begin position="210"/>
        <end position="230"/>
    </location>
</feature>
<feature type="transmembrane region" description="Helical" evidence="1">
    <location>
        <begin position="325"/>
        <end position="343"/>
    </location>
</feature>
<dbReference type="PANTHER" id="PTHR43044:SF1">
    <property type="entry name" value="QUINOL:CYTOCHROME C OXIDOREDUCTASE QUINONE-BINDING SUBUNIT 2"/>
    <property type="match status" value="1"/>
</dbReference>
<reference evidence="2 3" key="1">
    <citation type="journal article" date="2023" name="Microbiol. Resour. Announc.">
        <title>Complete Genome Sequence of Imperialibacter roseus strain P4T.</title>
        <authorList>
            <person name="Tizabi D.R."/>
            <person name="Bachvaroff T."/>
            <person name="Hill R.T."/>
        </authorList>
    </citation>
    <scope>NUCLEOTIDE SEQUENCE [LARGE SCALE GENOMIC DNA]</scope>
    <source>
        <strain evidence="2 3">P4T</strain>
    </source>
</reference>
<feature type="transmembrane region" description="Helical" evidence="1">
    <location>
        <begin position="387"/>
        <end position="409"/>
    </location>
</feature>
<proteinExistence type="predicted"/>
<keyword evidence="1" id="KW-0812">Transmembrane</keyword>
<evidence type="ECO:0000256" key="1">
    <source>
        <dbReference type="SAM" id="Phobius"/>
    </source>
</evidence>
<feature type="transmembrane region" description="Helical" evidence="1">
    <location>
        <begin position="68"/>
        <end position="91"/>
    </location>
</feature>
<feature type="transmembrane region" description="Helical" evidence="1">
    <location>
        <begin position="355"/>
        <end position="375"/>
    </location>
</feature>